<keyword evidence="2" id="KW-1185">Reference proteome</keyword>
<comment type="caution">
    <text evidence="1">The sequence shown here is derived from an EMBL/GenBank/DDBJ whole genome shotgun (WGS) entry which is preliminary data.</text>
</comment>
<accession>A0AAJ0HL23</accession>
<reference evidence="1" key="1">
    <citation type="journal article" date="2023" name="Mol. Phylogenet. Evol.">
        <title>Genome-scale phylogeny and comparative genomics of the fungal order Sordariales.</title>
        <authorList>
            <person name="Hensen N."/>
            <person name="Bonometti L."/>
            <person name="Westerberg I."/>
            <person name="Brannstrom I.O."/>
            <person name="Guillou S."/>
            <person name="Cros-Aarteil S."/>
            <person name="Calhoun S."/>
            <person name="Haridas S."/>
            <person name="Kuo A."/>
            <person name="Mondo S."/>
            <person name="Pangilinan J."/>
            <person name="Riley R."/>
            <person name="LaButti K."/>
            <person name="Andreopoulos B."/>
            <person name="Lipzen A."/>
            <person name="Chen C."/>
            <person name="Yan M."/>
            <person name="Daum C."/>
            <person name="Ng V."/>
            <person name="Clum A."/>
            <person name="Steindorff A."/>
            <person name="Ohm R.A."/>
            <person name="Martin F."/>
            <person name="Silar P."/>
            <person name="Natvig D.O."/>
            <person name="Lalanne C."/>
            <person name="Gautier V."/>
            <person name="Ament-Velasquez S.L."/>
            <person name="Kruys A."/>
            <person name="Hutchinson M.I."/>
            <person name="Powell A.J."/>
            <person name="Barry K."/>
            <person name="Miller A.N."/>
            <person name="Grigoriev I.V."/>
            <person name="Debuchy R."/>
            <person name="Gladieux P."/>
            <person name="Hiltunen Thoren M."/>
            <person name="Johannesson H."/>
        </authorList>
    </citation>
    <scope>NUCLEOTIDE SEQUENCE</scope>
    <source>
        <strain evidence="1">CBS 955.72</strain>
    </source>
</reference>
<dbReference type="EMBL" id="JAUIQD010000003">
    <property type="protein sequence ID" value="KAK3356810.1"/>
    <property type="molecule type" value="Genomic_DNA"/>
</dbReference>
<gene>
    <name evidence="1" type="ORF">B0T25DRAFT_139953</name>
</gene>
<dbReference type="AlphaFoldDB" id="A0AAJ0HL23"/>
<dbReference type="Proteomes" id="UP001275084">
    <property type="component" value="Unassembled WGS sequence"/>
</dbReference>
<proteinExistence type="predicted"/>
<evidence type="ECO:0000313" key="2">
    <source>
        <dbReference type="Proteomes" id="UP001275084"/>
    </source>
</evidence>
<organism evidence="1 2">
    <name type="scientific">Lasiosphaeria hispida</name>
    <dbReference type="NCBI Taxonomy" id="260671"/>
    <lineage>
        <taxon>Eukaryota</taxon>
        <taxon>Fungi</taxon>
        <taxon>Dikarya</taxon>
        <taxon>Ascomycota</taxon>
        <taxon>Pezizomycotina</taxon>
        <taxon>Sordariomycetes</taxon>
        <taxon>Sordariomycetidae</taxon>
        <taxon>Sordariales</taxon>
        <taxon>Lasiosphaeriaceae</taxon>
        <taxon>Lasiosphaeria</taxon>
    </lineage>
</organism>
<reference evidence="1" key="2">
    <citation type="submission" date="2023-06" db="EMBL/GenBank/DDBJ databases">
        <authorList>
            <consortium name="Lawrence Berkeley National Laboratory"/>
            <person name="Haridas S."/>
            <person name="Hensen N."/>
            <person name="Bonometti L."/>
            <person name="Westerberg I."/>
            <person name="Brannstrom I.O."/>
            <person name="Guillou S."/>
            <person name="Cros-Aarteil S."/>
            <person name="Calhoun S."/>
            <person name="Kuo A."/>
            <person name="Mondo S."/>
            <person name="Pangilinan J."/>
            <person name="Riley R."/>
            <person name="Labutti K."/>
            <person name="Andreopoulos B."/>
            <person name="Lipzen A."/>
            <person name="Chen C."/>
            <person name="Yanf M."/>
            <person name="Daum C."/>
            <person name="Ng V."/>
            <person name="Clum A."/>
            <person name="Steindorff A."/>
            <person name="Ohm R."/>
            <person name="Martin F."/>
            <person name="Silar P."/>
            <person name="Natvig D."/>
            <person name="Lalanne C."/>
            <person name="Gautier V."/>
            <person name="Ament-Velasquez S.L."/>
            <person name="Kruys A."/>
            <person name="Hutchinson M.I."/>
            <person name="Powell A.J."/>
            <person name="Barry K."/>
            <person name="Miller A.N."/>
            <person name="Grigoriev I.V."/>
            <person name="Debuchy R."/>
            <person name="Gladieux P."/>
            <person name="Thoren M.H."/>
            <person name="Johannesson H."/>
        </authorList>
    </citation>
    <scope>NUCLEOTIDE SEQUENCE</scope>
    <source>
        <strain evidence="1">CBS 955.72</strain>
    </source>
</reference>
<name>A0AAJ0HL23_9PEZI</name>
<protein>
    <submittedName>
        <fullName evidence="1">Uncharacterized protein</fullName>
    </submittedName>
</protein>
<sequence>MRCSSTITPCVSLGSHFGDEFLIGCSCAWETTSSPRKEIETCRAVLLSSLTLSLSRTLPYLGLDPCLPEHLEDAERTIESVERFDADDRVLVIFSHDVSIHKTLEYFPATANDWKEKNWKSIGRWAFLADLQHVAGGHSKTCGSYYTGKKTEL</sequence>
<evidence type="ECO:0000313" key="1">
    <source>
        <dbReference type="EMBL" id="KAK3356810.1"/>
    </source>
</evidence>